<accession>A0A1I7L2W7</accession>
<dbReference type="RefSeq" id="WP_093557623.1">
    <property type="nucleotide sequence ID" value="NZ_FPBO01000022.1"/>
</dbReference>
<evidence type="ECO:0000259" key="1">
    <source>
        <dbReference type="SMART" id="SM00260"/>
    </source>
</evidence>
<dbReference type="InterPro" id="IPR002545">
    <property type="entry name" value="CheW-lke_dom"/>
</dbReference>
<dbReference type="GO" id="GO:0006935">
    <property type="term" value="P:chemotaxis"/>
    <property type="evidence" value="ECO:0007669"/>
    <property type="project" value="InterPro"/>
</dbReference>
<feature type="domain" description="CheW-like" evidence="1">
    <location>
        <begin position="699"/>
        <end position="836"/>
    </location>
</feature>
<organism evidence="2 3">
    <name type="scientific">Pseudoduganella namucuonensis</name>
    <dbReference type="NCBI Taxonomy" id="1035707"/>
    <lineage>
        <taxon>Bacteria</taxon>
        <taxon>Pseudomonadati</taxon>
        <taxon>Pseudomonadota</taxon>
        <taxon>Betaproteobacteria</taxon>
        <taxon>Burkholderiales</taxon>
        <taxon>Oxalobacteraceae</taxon>
        <taxon>Telluria group</taxon>
        <taxon>Pseudoduganella</taxon>
    </lineage>
</organism>
<dbReference type="STRING" id="1035707.SAMN05216552_102286"/>
<dbReference type="SUPFAM" id="SSF50341">
    <property type="entry name" value="CheW-like"/>
    <property type="match status" value="1"/>
</dbReference>
<proteinExistence type="predicted"/>
<keyword evidence="3" id="KW-1185">Reference proteome</keyword>
<dbReference type="SMART" id="SM00260">
    <property type="entry name" value="CheW"/>
    <property type="match status" value="1"/>
</dbReference>
<gene>
    <name evidence="2" type="ORF">SAMN05216552_102286</name>
</gene>
<dbReference type="AlphaFoldDB" id="A0A1I7L2W7"/>
<dbReference type="Gene3D" id="3.30.450.20">
    <property type="entry name" value="PAS domain"/>
    <property type="match status" value="1"/>
</dbReference>
<protein>
    <submittedName>
        <fullName evidence="2">Chemotaxis signal transduction protein</fullName>
    </submittedName>
</protein>
<reference evidence="3" key="1">
    <citation type="submission" date="2016-10" db="EMBL/GenBank/DDBJ databases">
        <authorList>
            <person name="Varghese N."/>
            <person name="Submissions S."/>
        </authorList>
    </citation>
    <scope>NUCLEOTIDE SEQUENCE [LARGE SCALE GENOMIC DNA]</scope>
    <source>
        <strain evidence="3">CGMCC 1.11014</strain>
    </source>
</reference>
<dbReference type="Pfam" id="PF01584">
    <property type="entry name" value="CheW"/>
    <property type="match status" value="1"/>
</dbReference>
<dbReference type="GO" id="GO:0007165">
    <property type="term" value="P:signal transduction"/>
    <property type="evidence" value="ECO:0007669"/>
    <property type="project" value="InterPro"/>
</dbReference>
<dbReference type="Gene3D" id="2.40.50.180">
    <property type="entry name" value="CheA-289, Domain 4"/>
    <property type="match status" value="1"/>
</dbReference>
<dbReference type="InterPro" id="IPR036061">
    <property type="entry name" value="CheW-like_dom_sf"/>
</dbReference>
<dbReference type="Proteomes" id="UP000199391">
    <property type="component" value="Unassembled WGS sequence"/>
</dbReference>
<name>A0A1I7L2W7_9BURK</name>
<evidence type="ECO:0000313" key="3">
    <source>
        <dbReference type="Proteomes" id="UP000199391"/>
    </source>
</evidence>
<evidence type="ECO:0000313" key="2">
    <source>
        <dbReference type="EMBL" id="SFV03978.1"/>
    </source>
</evidence>
<dbReference type="EMBL" id="FPBO01000022">
    <property type="protein sequence ID" value="SFV03978.1"/>
    <property type="molecule type" value="Genomic_DNA"/>
</dbReference>
<dbReference type="OrthoDB" id="9814866at2"/>
<sequence>MEPVQPVRSEAFLAYMAEVRQCELSLRELSQMWRLIEASAMMNCAQEARLLLPAMQAARTGLTHLEGALITNLVREKVAQALAGIGTKARYMIDILVRNLFERTADVGFLATDSELCRFVAGLDTDRAAVLERLAEYRAKYTVYDEILLLDARGRVLAQADPAAPLERSADPLLAATLASAGYVETFRASDLRPGRPRALIYSHRMTHPGSGEPIGVLCLCFHFEQEMRAVFDTYRDPDGRANMLLLDADDRVISSADPHWIPPGVRVPTNPGGSPEPLLFAGREYLVRTVGSDGYQGYPGPAGWKGQVMIPVELAFRERSAERGGALAQCEPSVLRGLRSHADSFSPPLHELMSSVTQATRTIERIVWNGKVATAANEDGGKLNTVLDQITDTGARGDALFSQSIQDLYQTVVSSSLHAAESTAQLLVDMLDRNLYERANDCRWWARAAQLRHGLARPERPGQAAAIGAVLAHINGLYTVYSRLFVYDRNGRVVASSGAQDIVGERIAAETLGRVCALGDEQQHYPEPFAPAPFYGGRPTFVYHAAVRHPEHETQVVGGIGIVFDGEPELLNMLRGGVAGRPNLRAYFVTPAGRVLAATDPDCPPGSQLELEPGLLAACGHGASRVVVHRGQYAIAAAATASGYREFRAGAAREDEVIGLVLESFGPVRADAQPAMGGAALRIEPRAAAVRADAARPYAGRPYATFYVGRALMAVAAAHVLESVPCARMRRTPGAAGRLGLLDGQHRQTTWVFDLAHLINGGATPLRPDSQIVLVRRHAHTIGLLVDELHSVQPFDDADMTPLPLQAGGHALSTRLIKANDGRLLIQELCLDRLFLRLGASAA</sequence>